<evidence type="ECO:0000256" key="3">
    <source>
        <dbReference type="ARBA" id="ARBA00022801"/>
    </source>
</evidence>
<accession>A0A5J9TVQ3</accession>
<dbReference type="InterPro" id="IPR033132">
    <property type="entry name" value="GH_1_N_CS"/>
</dbReference>
<feature type="compositionally biased region" description="Polar residues" evidence="6">
    <location>
        <begin position="1"/>
        <end position="11"/>
    </location>
</feature>
<comment type="similarity">
    <text evidence="1">Belongs to the glycosyl hydrolase 1 family.</text>
</comment>
<feature type="compositionally biased region" description="Basic and acidic residues" evidence="6">
    <location>
        <begin position="12"/>
        <end position="21"/>
    </location>
</feature>
<dbReference type="PANTHER" id="PTHR10353">
    <property type="entry name" value="GLYCOSYL HYDROLASE"/>
    <property type="match status" value="1"/>
</dbReference>
<evidence type="ECO:0000256" key="2">
    <source>
        <dbReference type="ARBA" id="ARBA00022729"/>
    </source>
</evidence>
<keyword evidence="5" id="KW-0325">Glycoprotein</keyword>
<dbReference type="InterPro" id="IPR017853">
    <property type="entry name" value="GH"/>
</dbReference>
<dbReference type="Pfam" id="PF00232">
    <property type="entry name" value="Glyco_hydro_1"/>
    <property type="match status" value="3"/>
</dbReference>
<name>A0A5J9TVQ3_9POAL</name>
<dbReference type="PRINTS" id="PR00131">
    <property type="entry name" value="GLHYDRLASE1"/>
</dbReference>
<dbReference type="GO" id="GO:0033907">
    <property type="term" value="F:beta-D-fucosidase activity"/>
    <property type="evidence" value="ECO:0007669"/>
    <property type="project" value="UniProtKB-ARBA"/>
</dbReference>
<feature type="non-terminal residue" evidence="8">
    <location>
        <position position="1"/>
    </location>
</feature>
<reference evidence="8 9" key="1">
    <citation type="journal article" date="2019" name="Sci. Rep.">
        <title>A high-quality genome of Eragrostis curvula grass provides insights into Poaceae evolution and supports new strategies to enhance forage quality.</title>
        <authorList>
            <person name="Carballo J."/>
            <person name="Santos B.A.C.M."/>
            <person name="Zappacosta D."/>
            <person name="Garbus I."/>
            <person name="Selva J.P."/>
            <person name="Gallo C.A."/>
            <person name="Diaz A."/>
            <person name="Albertini E."/>
            <person name="Caccamo M."/>
            <person name="Echenique V."/>
        </authorList>
    </citation>
    <scope>NUCLEOTIDE SEQUENCE [LARGE SCALE GENOMIC DNA]</scope>
    <source>
        <strain evidence="9">cv. Victoria</strain>
        <tissue evidence="8">Leaf</tissue>
    </source>
</reference>
<evidence type="ECO:0000256" key="4">
    <source>
        <dbReference type="ARBA" id="ARBA00023157"/>
    </source>
</evidence>
<keyword evidence="7" id="KW-0472">Membrane</keyword>
<dbReference type="GO" id="GO:0008422">
    <property type="term" value="F:beta-glucosidase activity"/>
    <property type="evidence" value="ECO:0007669"/>
    <property type="project" value="UniProtKB-ARBA"/>
</dbReference>
<feature type="transmembrane region" description="Helical" evidence="7">
    <location>
        <begin position="87"/>
        <end position="105"/>
    </location>
</feature>
<dbReference type="InterPro" id="IPR001360">
    <property type="entry name" value="Glyco_hydro_1"/>
</dbReference>
<dbReference type="PROSITE" id="PS00653">
    <property type="entry name" value="GLYCOSYL_HYDROL_F1_2"/>
    <property type="match status" value="2"/>
</dbReference>
<keyword evidence="4" id="KW-1015">Disulfide bond</keyword>
<keyword evidence="3" id="KW-0378">Hydrolase</keyword>
<gene>
    <name evidence="8" type="ORF">EJB05_38767</name>
</gene>
<evidence type="ECO:0000313" key="9">
    <source>
        <dbReference type="Proteomes" id="UP000324897"/>
    </source>
</evidence>
<evidence type="ECO:0000256" key="1">
    <source>
        <dbReference type="ARBA" id="ARBA00010838"/>
    </source>
</evidence>
<dbReference type="Gramene" id="TVU15257">
    <property type="protein sequence ID" value="TVU15257"/>
    <property type="gene ID" value="EJB05_38767"/>
</dbReference>
<evidence type="ECO:0000313" key="8">
    <source>
        <dbReference type="EMBL" id="TVU15257.1"/>
    </source>
</evidence>
<dbReference type="EMBL" id="RWGY01000031">
    <property type="protein sequence ID" value="TVU15257.1"/>
    <property type="molecule type" value="Genomic_DNA"/>
</dbReference>
<proteinExistence type="inferred from homology"/>
<dbReference type="FunFam" id="3.20.20.80:FF:000020">
    <property type="entry name" value="Beta-glucosidase 12"/>
    <property type="match status" value="2"/>
</dbReference>
<dbReference type="Gene3D" id="3.20.20.80">
    <property type="entry name" value="Glycosidases"/>
    <property type="match status" value="2"/>
</dbReference>
<keyword evidence="7" id="KW-1133">Transmembrane helix</keyword>
<evidence type="ECO:0000256" key="5">
    <source>
        <dbReference type="ARBA" id="ARBA00023180"/>
    </source>
</evidence>
<dbReference type="SUPFAM" id="SSF51445">
    <property type="entry name" value="(Trans)glycosidases"/>
    <property type="match status" value="2"/>
</dbReference>
<keyword evidence="9" id="KW-1185">Reference proteome</keyword>
<organism evidence="8 9">
    <name type="scientific">Eragrostis curvula</name>
    <name type="common">weeping love grass</name>
    <dbReference type="NCBI Taxonomy" id="38414"/>
    <lineage>
        <taxon>Eukaryota</taxon>
        <taxon>Viridiplantae</taxon>
        <taxon>Streptophyta</taxon>
        <taxon>Embryophyta</taxon>
        <taxon>Tracheophyta</taxon>
        <taxon>Spermatophyta</taxon>
        <taxon>Magnoliopsida</taxon>
        <taxon>Liliopsida</taxon>
        <taxon>Poales</taxon>
        <taxon>Poaceae</taxon>
        <taxon>PACMAD clade</taxon>
        <taxon>Chloridoideae</taxon>
        <taxon>Eragrostideae</taxon>
        <taxon>Eragrostidinae</taxon>
        <taxon>Eragrostis</taxon>
    </lineage>
</organism>
<comment type="caution">
    <text evidence="8">The sequence shown here is derived from an EMBL/GenBank/DDBJ whole genome shotgun (WGS) entry which is preliminary data.</text>
</comment>
<dbReference type="GO" id="GO:0004565">
    <property type="term" value="F:beta-galactosidase activity"/>
    <property type="evidence" value="ECO:0007669"/>
    <property type="project" value="UniProtKB-ARBA"/>
</dbReference>
<evidence type="ECO:0000256" key="7">
    <source>
        <dbReference type="SAM" id="Phobius"/>
    </source>
</evidence>
<protein>
    <submittedName>
        <fullName evidence="8">Uncharacterized protein</fullName>
    </submittedName>
</protein>
<dbReference type="GO" id="GO:0005975">
    <property type="term" value="P:carbohydrate metabolic process"/>
    <property type="evidence" value="ECO:0007669"/>
    <property type="project" value="InterPro"/>
</dbReference>
<keyword evidence="2" id="KW-0732">Signal</keyword>
<sequence length="1138" mass="129056">MASRAESQSPSHARDEPDGCRRPRTSGPRLVASHLNQLWQARELLGRTEATLCPEECVRARLEQPAAERPTRKGGSALEMAAASGRIAAFFVAMTMALVAAAGAVRRSEFPPGFLFGAATSAYQIEGAYQEGGKGLCNWDVFTHTNPGGIRDGRNGDVADDHYHRYMGDVELLDSLGVNSYRFSISWARIVPRGRLGGVNSEGVAFYNRLIDVLLQKGSRSSRLPPSRFFTQILALKLKFSSGIEPFVTLNHFDLPHELELRFDGWLGTGIREEYAYYADVCFRSFGDRVKFWTTFNEPNLVTKFMYMLGQYPPSHCSPPFGNCNRGNSLEEPYVAAHNIIVSHAAAVRNYKKNYQAKQGGSIGIVIAMKWYEPLTNFTADIQAARRAQSFELEWFLDPIFFGEYPRQMRDILLSNLPTFTLEEKKLLKYKTDFIGINHYTAIYVKDCIYSPCNLQTYEGNALVLAVGERDGVKIGRDTAFQGYFVVPEAMEPAIMYVTQRYKGTPVYITENGYSQSSNASREELINDTERVNYHKGYLSYLSKAISNGANVRGYFAWTLLDNFEWTFGFSVRFGLYHVDFETQKRIPRLSAKWYQEFLAGPRVERPAHVRATRKEGREMAAASGRIAAFFVAMAMALVAAAGAVRRSEFPPGFLFGAATSAYQIEGAYQEDGKGLCNWDVFTHTHPGGIMDGRNGDVADDHYHRYMGDVEILQSLGVNAYRFSISWARILPRGRLGGVNSEGIAFYNRLIDVLLQKGIEPFVTLHHFDMPHELETRFDGWLGTGIREEFAYYADVCFRAFGDRVRFWTTFNEPNLATKFQFMMGLHPPNRCSPPFGNCISGNSFREPYIAAHNIILSHAAAVRNYRENYQATQGGSIGIVIAMKWYEPLTNTTVDILAARRAQAFELEWFLDPIFFGEYPRQMRKILQSNLPTFTLEEKKLLQYKADFIGLNHYTAIFAKDCISSPCNLQTYEGNAFVLAVNERDGVKIGGDTALPGYYVVPEAMEPAIMYVNQRYRDTPVYITENGYSQWSTESREELINDIERVNYLKGYVTYLSKAIRNGANVRGYFVWTLLDNFEWTFGLSVRFGLYHVDFDTQERTPRLSARWYQEFLTGSNLTHEPQALQAQRLNTTEHNY</sequence>
<dbReference type="OrthoDB" id="65569at2759"/>
<feature type="region of interest" description="Disordered" evidence="6">
    <location>
        <begin position="1"/>
        <end position="28"/>
    </location>
</feature>
<dbReference type="Proteomes" id="UP000324897">
    <property type="component" value="Unassembled WGS sequence"/>
</dbReference>
<evidence type="ECO:0000256" key="6">
    <source>
        <dbReference type="SAM" id="MobiDB-lite"/>
    </source>
</evidence>
<dbReference type="PANTHER" id="PTHR10353:SF159">
    <property type="entry name" value="BETA-GLUCOSIDASE 16"/>
    <property type="match status" value="1"/>
</dbReference>
<keyword evidence="7" id="KW-0812">Transmembrane</keyword>
<dbReference type="AlphaFoldDB" id="A0A5J9TVQ3"/>